<evidence type="ECO:0000313" key="3">
    <source>
        <dbReference type="Proteomes" id="UP001286313"/>
    </source>
</evidence>
<dbReference type="AlphaFoldDB" id="A0AAE1FKD1"/>
<gene>
    <name evidence="2" type="ORF">Pcinc_019873</name>
</gene>
<dbReference type="EMBL" id="JAWQEG010001993">
    <property type="protein sequence ID" value="KAK3875231.1"/>
    <property type="molecule type" value="Genomic_DNA"/>
</dbReference>
<name>A0AAE1FKD1_PETCI</name>
<evidence type="ECO:0000256" key="1">
    <source>
        <dbReference type="SAM" id="MobiDB-lite"/>
    </source>
</evidence>
<dbReference type="Proteomes" id="UP001286313">
    <property type="component" value="Unassembled WGS sequence"/>
</dbReference>
<reference evidence="2" key="1">
    <citation type="submission" date="2023-10" db="EMBL/GenBank/DDBJ databases">
        <title>Genome assemblies of two species of porcelain crab, Petrolisthes cinctipes and Petrolisthes manimaculis (Anomura: Porcellanidae).</title>
        <authorList>
            <person name="Angst P."/>
        </authorList>
    </citation>
    <scope>NUCLEOTIDE SEQUENCE</scope>
    <source>
        <strain evidence="2">PB745_01</strain>
        <tissue evidence="2">Gill</tissue>
    </source>
</reference>
<feature type="compositionally biased region" description="Basic and acidic residues" evidence="1">
    <location>
        <begin position="17"/>
        <end position="51"/>
    </location>
</feature>
<feature type="region of interest" description="Disordered" evidence="1">
    <location>
        <begin position="14"/>
        <end position="53"/>
    </location>
</feature>
<accession>A0AAE1FKD1</accession>
<sequence>GTVRCSPLEMVDFSEAIDGREDNPPKDSREDNPPNEGREDIPAKEEREERLGYPGADTVENLDCLALKKGSWSRTFVVIFFHSESRLAVLGLQFLGFYEFLSTYSST</sequence>
<evidence type="ECO:0000313" key="2">
    <source>
        <dbReference type="EMBL" id="KAK3875231.1"/>
    </source>
</evidence>
<feature type="non-terminal residue" evidence="2">
    <location>
        <position position="1"/>
    </location>
</feature>
<keyword evidence="3" id="KW-1185">Reference proteome</keyword>
<organism evidence="2 3">
    <name type="scientific">Petrolisthes cinctipes</name>
    <name type="common">Flat porcelain crab</name>
    <dbReference type="NCBI Taxonomy" id="88211"/>
    <lineage>
        <taxon>Eukaryota</taxon>
        <taxon>Metazoa</taxon>
        <taxon>Ecdysozoa</taxon>
        <taxon>Arthropoda</taxon>
        <taxon>Crustacea</taxon>
        <taxon>Multicrustacea</taxon>
        <taxon>Malacostraca</taxon>
        <taxon>Eumalacostraca</taxon>
        <taxon>Eucarida</taxon>
        <taxon>Decapoda</taxon>
        <taxon>Pleocyemata</taxon>
        <taxon>Anomura</taxon>
        <taxon>Galatheoidea</taxon>
        <taxon>Porcellanidae</taxon>
        <taxon>Petrolisthes</taxon>
    </lineage>
</organism>
<proteinExistence type="predicted"/>
<comment type="caution">
    <text evidence="2">The sequence shown here is derived from an EMBL/GenBank/DDBJ whole genome shotgun (WGS) entry which is preliminary data.</text>
</comment>
<protein>
    <submittedName>
        <fullName evidence="2">Uncharacterized protein</fullName>
    </submittedName>
</protein>